<dbReference type="AlphaFoldDB" id="A0A7W6P401"/>
<feature type="region of interest" description="Disordered" evidence="1">
    <location>
        <begin position="247"/>
        <end position="266"/>
    </location>
</feature>
<gene>
    <name evidence="2" type="ORF">GGQ66_004013</name>
</gene>
<organism evidence="2 3">
    <name type="scientific">Allorhizobium borbori</name>
    <dbReference type="NCBI Taxonomy" id="485907"/>
    <lineage>
        <taxon>Bacteria</taxon>
        <taxon>Pseudomonadati</taxon>
        <taxon>Pseudomonadota</taxon>
        <taxon>Alphaproteobacteria</taxon>
        <taxon>Hyphomicrobiales</taxon>
        <taxon>Rhizobiaceae</taxon>
        <taxon>Rhizobium/Agrobacterium group</taxon>
        <taxon>Allorhizobium</taxon>
    </lineage>
</organism>
<proteinExistence type="predicted"/>
<protein>
    <recommendedName>
        <fullName evidence="4">Type I secretion protein</fullName>
    </recommendedName>
</protein>
<comment type="caution">
    <text evidence="2">The sequence shown here is derived from an EMBL/GenBank/DDBJ whole genome shotgun (WGS) entry which is preliminary data.</text>
</comment>
<dbReference type="RefSeq" id="WP_183794897.1">
    <property type="nucleotide sequence ID" value="NZ_JACIDU010000020.1"/>
</dbReference>
<feature type="region of interest" description="Disordered" evidence="1">
    <location>
        <begin position="71"/>
        <end position="119"/>
    </location>
</feature>
<dbReference type="EMBL" id="JACIDU010000020">
    <property type="protein sequence ID" value="MBB4105426.1"/>
    <property type="molecule type" value="Genomic_DNA"/>
</dbReference>
<reference evidence="2 3" key="1">
    <citation type="submission" date="2020-08" db="EMBL/GenBank/DDBJ databases">
        <title>Genomic Encyclopedia of Type Strains, Phase IV (KMG-IV): sequencing the most valuable type-strain genomes for metagenomic binning, comparative biology and taxonomic classification.</title>
        <authorList>
            <person name="Goeker M."/>
        </authorList>
    </citation>
    <scope>NUCLEOTIDE SEQUENCE [LARGE SCALE GENOMIC DNA]</scope>
    <source>
        <strain evidence="2 3">DSM 26385</strain>
    </source>
</reference>
<dbReference type="Proteomes" id="UP000584824">
    <property type="component" value="Unassembled WGS sequence"/>
</dbReference>
<accession>A0A7W6P401</accession>
<evidence type="ECO:0000313" key="3">
    <source>
        <dbReference type="Proteomes" id="UP000584824"/>
    </source>
</evidence>
<sequence>MQVERTSAIIAHFMGYFDALTDEARLRIHHNDGRVHDAPALPDDFHELRAPNFASNLTLEDYEPDVKYRALPEDLTSPPLRNVAGPHLSRHHNEADDDFSGSPRPRRDSAPGTPDTDEKLVVYVGPGSTISHMAQVNLLQDDDHLDMTGDHYARLDFGFTVERVAEYADSASIYTPFSDFHRTDSYEGLTAIADDVRDYAHTLTENETTGFDDDAAVDFVMAGEEIEGVYINGELVDTAPKLDDFLPDRGLAASPKDPAPTDGPLSEVDDAKDVLTVEAGANLVANIAAFTDTGIISPVMSVMGDYHQIDVITQAWVYSDDDTVDPAFATSTEKEAGTVAMNIASFNRDSFVTPDQDGGENVSGSPPVFPQYWRVSEIQGDVCFVKWIEQYSFVTDNDRLVVTTTGTETSVLTGGNTAIDFASFLGIAKAYDLVIVGGNVLDMNIISQLAVLYDNDWVLGAGTAGAATASTSGNLLWNQASITNVGLNDRFEDMPGYMTAAQNAIEARDAAMPAGLGTDPNFEGQQVLDVLYITGNLFDVTFIKQVNILGDADHVTQAASDYLTSVGANATVEISTGANAVVNIAQIVDYDTFGATTYLAGNLYSDAVLIQGGLIEHDDTMPQAMNGRLANEVIAFLDNDSDPGGSDDAVINGGNDYSWTLASPADAMQTVLA</sequence>
<keyword evidence="3" id="KW-1185">Reference proteome</keyword>
<evidence type="ECO:0000313" key="2">
    <source>
        <dbReference type="EMBL" id="MBB4105426.1"/>
    </source>
</evidence>
<name>A0A7W6P401_9HYPH</name>
<evidence type="ECO:0000256" key="1">
    <source>
        <dbReference type="SAM" id="MobiDB-lite"/>
    </source>
</evidence>
<evidence type="ECO:0008006" key="4">
    <source>
        <dbReference type="Google" id="ProtNLM"/>
    </source>
</evidence>